<accession>A0A2S9YUF9</accession>
<dbReference type="Proteomes" id="UP000238823">
    <property type="component" value="Unassembled WGS sequence"/>
</dbReference>
<evidence type="ECO:0000313" key="2">
    <source>
        <dbReference type="EMBL" id="PRQ08679.1"/>
    </source>
</evidence>
<dbReference type="EMBL" id="PVNL01000038">
    <property type="protein sequence ID" value="PRQ08679.1"/>
    <property type="molecule type" value="Genomic_DNA"/>
</dbReference>
<proteinExistence type="predicted"/>
<dbReference type="OrthoDB" id="5476391at2"/>
<keyword evidence="1" id="KW-0812">Transmembrane</keyword>
<name>A0A2S9YUF9_9BACT</name>
<evidence type="ECO:0008006" key="4">
    <source>
        <dbReference type="Google" id="ProtNLM"/>
    </source>
</evidence>
<gene>
    <name evidence="2" type="ORF">ENSA7_16240</name>
</gene>
<feature type="transmembrane region" description="Helical" evidence="1">
    <location>
        <begin position="340"/>
        <end position="360"/>
    </location>
</feature>
<dbReference type="RefSeq" id="WP_106088657.1">
    <property type="nucleotide sequence ID" value="NZ_PVNL01000038.1"/>
</dbReference>
<evidence type="ECO:0000256" key="1">
    <source>
        <dbReference type="SAM" id="Phobius"/>
    </source>
</evidence>
<sequence length="1225" mass="134903">MLSAPAWLLAEEASPWWAEIPWTTVLIVLVVVLVLALLVWGVIAWRRKRATIVDAGPSVGSQLRELWQPFYQRLPTRAQHYPTVVVLGEAGVGKTHAISTHVDWRGQTNQFQQSVDHGAAMQLYLGPDVVIHELSAAILRDVSRAGKRALEALWRNMGPSATVVLTLDARTLLATPPAALRELAQLVRGKISLFPERCRESLEVRLYLSHLDQLEGYEDFASVLGSDHGPLDLGALGDGTTDAAKFVAGFDAHLAYALTSRTGDEFDRTLGFYGVLPSLIDGLRPVLDTLAGKHEPFAVSYPASGLYLGSLLPHSCVGRPFEVARALIAQSIGRARRRGLAGSIAMTTGILAIVFALMAWHSRSIRAAEDHIVAFIEILDGCPTPNTDETRAAERVTALVEAIDDSEILWFEYAFQDRKLEVDQHFEEAIRIAYLEPQLADPSRVKLIYVTSLIYAVKDDDLGELISENVGMWADELGLNEWVIEYYLDRSHERFGEAVTLPDTIENTGAEWSRYIKQVDRVVRQGTMSRDDAAVLRRDLPELLGPRQYTVLVQARELLAADPDLSDRLQPLLTGELDSWTATQHQALAALLEKIQGLDISPGDTSSWGLDRLVIELERTVPDDPHDDYVLEVDGVTLSGKQLAAVILRSQRHERIDAVRSRIWDQRPEGGREFFAANARPPAAGVINGYGGGPTESISGFYTRAAFERHVAPVLRFAGERLSSASRVVEPAPEPELEPALEEAATVDAAGIADAASTQAEKLDITRDDAQGLERAIWQASEAYAAAYRAELLDYYQSFELDSASEMTLPFVFRAFVKPSSWFTEFLLAVSRNASLELPEDNEFFMPMARALEDFAAFKALMLEDGGALPGLEPYQALLAELQPVLTTAAGPGGQGSGQGAELSMRLSALGALTLSAMQGTATDYDAQVELWLLDMNLDRRWHAPFRAPVEQTRALGIQNIEWELQIAWTQEVRPIVRPLLHSYPFNPRSGVDVDVDELEQITLSQGKQRGAFWLAFDRLIAPAMTVDDGQFDMYDDVKAPHGMLVLVRDLARMSSTLWDQDGARVPLKVVITAHALPKEPYQGRVAAMSYLRSGGAAVYGFNQRPEPQTMALQWWNQGGSVISLEMKSAVGDDARSFAIEEDGGFSFYRLLDAGRDIKSSDQRATITETAINAATRCFPGEPSATVGLDVRWEVPLSGAGVASRTVRMTLVNDPWRAFAVRDCS</sequence>
<organism evidence="2 3">
    <name type="scientific">Enhygromyxa salina</name>
    <dbReference type="NCBI Taxonomy" id="215803"/>
    <lineage>
        <taxon>Bacteria</taxon>
        <taxon>Pseudomonadati</taxon>
        <taxon>Myxococcota</taxon>
        <taxon>Polyangia</taxon>
        <taxon>Nannocystales</taxon>
        <taxon>Nannocystaceae</taxon>
        <taxon>Enhygromyxa</taxon>
    </lineage>
</organism>
<comment type="caution">
    <text evidence="2">The sequence shown here is derived from an EMBL/GenBank/DDBJ whole genome shotgun (WGS) entry which is preliminary data.</text>
</comment>
<reference evidence="2 3" key="1">
    <citation type="submission" date="2018-03" db="EMBL/GenBank/DDBJ databases">
        <title>Draft Genome Sequences of the Obligatory Marine Myxobacteria Enhygromyxa salina SWB007.</title>
        <authorList>
            <person name="Poehlein A."/>
            <person name="Moghaddam J.A."/>
            <person name="Harms H."/>
            <person name="Alanjari M."/>
            <person name="Koenig G.M."/>
            <person name="Daniel R."/>
            <person name="Schaeberle T.F."/>
        </authorList>
    </citation>
    <scope>NUCLEOTIDE SEQUENCE [LARGE SCALE GENOMIC DNA]</scope>
    <source>
        <strain evidence="2 3">SWB007</strain>
    </source>
</reference>
<feature type="transmembrane region" description="Helical" evidence="1">
    <location>
        <begin position="20"/>
        <end position="43"/>
    </location>
</feature>
<keyword evidence="1" id="KW-1133">Transmembrane helix</keyword>
<keyword evidence="1" id="KW-0472">Membrane</keyword>
<dbReference type="AlphaFoldDB" id="A0A2S9YUF9"/>
<protein>
    <recommendedName>
        <fullName evidence="4">IcmF-related N-terminal domain-containing protein</fullName>
    </recommendedName>
</protein>
<evidence type="ECO:0000313" key="3">
    <source>
        <dbReference type="Proteomes" id="UP000238823"/>
    </source>
</evidence>